<keyword evidence="4 9" id="KW-0456">Lyase</keyword>
<evidence type="ECO:0000313" key="11">
    <source>
        <dbReference type="EMBL" id="KAB7663056.1"/>
    </source>
</evidence>
<dbReference type="EMBL" id="WEHX01000002">
    <property type="protein sequence ID" value="KAB7663056.1"/>
    <property type="molecule type" value="Genomic_DNA"/>
</dbReference>
<gene>
    <name evidence="11" type="ORF">GBM95_00705</name>
</gene>
<evidence type="ECO:0000256" key="3">
    <source>
        <dbReference type="ARBA" id="ARBA00013109"/>
    </source>
</evidence>
<evidence type="ECO:0000256" key="2">
    <source>
        <dbReference type="ARBA" id="ARBA00008133"/>
    </source>
</evidence>
<dbReference type="Proteomes" id="UP000430564">
    <property type="component" value="Unassembled WGS sequence"/>
</dbReference>
<evidence type="ECO:0000256" key="9">
    <source>
        <dbReference type="RuleBase" id="RU366031"/>
    </source>
</evidence>
<evidence type="ECO:0000256" key="4">
    <source>
        <dbReference type="ARBA" id="ARBA00023239"/>
    </source>
</evidence>
<dbReference type="CDD" id="cd06578">
    <property type="entry name" value="HemD"/>
    <property type="match status" value="1"/>
</dbReference>
<evidence type="ECO:0000256" key="1">
    <source>
        <dbReference type="ARBA" id="ARBA00004772"/>
    </source>
</evidence>
<dbReference type="GO" id="GO:0004852">
    <property type="term" value="F:uroporphyrinogen-III synthase activity"/>
    <property type="evidence" value="ECO:0007669"/>
    <property type="project" value="UniProtKB-UniRule"/>
</dbReference>
<evidence type="ECO:0000256" key="6">
    <source>
        <dbReference type="ARBA" id="ARBA00037589"/>
    </source>
</evidence>
<dbReference type="InterPro" id="IPR036108">
    <property type="entry name" value="4pyrrol_syn_uPrphyn_synt_sf"/>
</dbReference>
<dbReference type="GO" id="GO:0006780">
    <property type="term" value="P:uroporphyrinogen III biosynthetic process"/>
    <property type="evidence" value="ECO:0007669"/>
    <property type="project" value="UniProtKB-UniRule"/>
</dbReference>
<dbReference type="Pfam" id="PF02602">
    <property type="entry name" value="HEM4"/>
    <property type="match status" value="1"/>
</dbReference>
<name>A0A6I1ER87_9BURK</name>
<protein>
    <recommendedName>
        <fullName evidence="7 9">Uroporphyrinogen-III synthase</fullName>
        <ecNumber evidence="3 9">4.2.1.75</ecNumber>
    </recommendedName>
</protein>
<evidence type="ECO:0000256" key="7">
    <source>
        <dbReference type="ARBA" id="ARBA00040167"/>
    </source>
</evidence>
<dbReference type="PANTHER" id="PTHR38042">
    <property type="entry name" value="UROPORPHYRINOGEN-III SYNTHASE, CHLOROPLASTIC"/>
    <property type="match status" value="1"/>
</dbReference>
<dbReference type="UniPathway" id="UPA00251">
    <property type="reaction ID" value="UER00320"/>
</dbReference>
<evidence type="ECO:0000256" key="5">
    <source>
        <dbReference type="ARBA" id="ARBA00023244"/>
    </source>
</evidence>
<feature type="domain" description="Tetrapyrrole biosynthesis uroporphyrinogen III synthase" evidence="10">
    <location>
        <begin position="26"/>
        <end position="244"/>
    </location>
</feature>
<comment type="similarity">
    <text evidence="2 9">Belongs to the uroporphyrinogen-III synthase family.</text>
</comment>
<evidence type="ECO:0000256" key="8">
    <source>
        <dbReference type="ARBA" id="ARBA00048617"/>
    </source>
</evidence>
<dbReference type="AlphaFoldDB" id="A0A6I1ER87"/>
<dbReference type="GO" id="GO:0006782">
    <property type="term" value="P:protoporphyrinogen IX biosynthetic process"/>
    <property type="evidence" value="ECO:0007669"/>
    <property type="project" value="UniProtKB-UniRule"/>
</dbReference>
<reference evidence="11 12" key="1">
    <citation type="submission" date="2019-10" db="EMBL/GenBank/DDBJ databases">
        <title>Genome diversity of Sutterella seckii.</title>
        <authorList>
            <person name="Chaplin A.V."/>
            <person name="Sokolova S.R."/>
            <person name="Mosin K.A."/>
            <person name="Ivanova E.L."/>
            <person name="Kochetkova T.O."/>
            <person name="Goltsov A.Y."/>
            <person name="Trofimov D.Y."/>
            <person name="Efimov B.A."/>
        </authorList>
    </citation>
    <scope>NUCLEOTIDE SEQUENCE [LARGE SCALE GENOMIC DNA]</scope>
    <source>
        <strain evidence="11 12">ASD393</strain>
    </source>
</reference>
<proteinExistence type="inferred from homology"/>
<dbReference type="EC" id="4.2.1.75" evidence="3 9"/>
<dbReference type="OrthoDB" id="9787650at2"/>
<evidence type="ECO:0000259" key="10">
    <source>
        <dbReference type="Pfam" id="PF02602"/>
    </source>
</evidence>
<dbReference type="SUPFAM" id="SSF69618">
    <property type="entry name" value="HemD-like"/>
    <property type="match status" value="1"/>
</dbReference>
<evidence type="ECO:0000313" key="12">
    <source>
        <dbReference type="Proteomes" id="UP000430564"/>
    </source>
</evidence>
<comment type="caution">
    <text evidence="11">The sequence shown here is derived from an EMBL/GenBank/DDBJ whole genome shotgun (WGS) entry which is preliminary data.</text>
</comment>
<comment type="function">
    <text evidence="6 9">Catalyzes cyclization of the linear tetrapyrrole, hydroxymethylbilane, to the macrocyclic uroporphyrinogen III.</text>
</comment>
<dbReference type="Gene3D" id="3.40.50.10090">
    <property type="match status" value="2"/>
</dbReference>
<keyword evidence="5 9" id="KW-0627">Porphyrin biosynthesis</keyword>
<sequence>MILSNAHDAAQSRPVILMRPGEANNRLADQLEALSDNVWRWPAFRIELPQETDLITEHLSNLDDVEMVVLPSPAAVTAVAHWVREWPEHITLATVGEGTARVIRAAWGDKVKLIYPEGDAEHSGSEALWPIVQAHGAPSRVLFLRGQTGREWLPEQFRSIGSDVVVLCAYVRMPLELDAQEFRRLQLAVAGPSPVVYITSTDAVDVLMHAVRPVAGARDWITSGVAVAIHPRIEKRLKEAGFSQIEFTSTDDETVKAHILKHLGH</sequence>
<dbReference type="RefSeq" id="WP_152157328.1">
    <property type="nucleotide sequence ID" value="NZ_WEHX01000002.1"/>
</dbReference>
<dbReference type="InterPro" id="IPR003754">
    <property type="entry name" value="4pyrrol_synth_uPrphyn_synth"/>
</dbReference>
<organism evidence="11 12">
    <name type="scientific">Sutterella seckii</name>
    <dbReference type="NCBI Taxonomy" id="1944635"/>
    <lineage>
        <taxon>Bacteria</taxon>
        <taxon>Pseudomonadati</taxon>
        <taxon>Pseudomonadota</taxon>
        <taxon>Betaproteobacteria</taxon>
        <taxon>Burkholderiales</taxon>
        <taxon>Sutterellaceae</taxon>
        <taxon>Sutterella</taxon>
    </lineage>
</organism>
<comment type="pathway">
    <text evidence="1 9">Porphyrin-containing compound metabolism; protoporphyrin-IX biosynthesis; coproporphyrinogen-III from 5-aminolevulinate: step 3/4.</text>
</comment>
<accession>A0A6I1ER87</accession>
<comment type="catalytic activity">
    <reaction evidence="8 9">
        <text>hydroxymethylbilane = uroporphyrinogen III + H2O</text>
        <dbReference type="Rhea" id="RHEA:18965"/>
        <dbReference type="ChEBI" id="CHEBI:15377"/>
        <dbReference type="ChEBI" id="CHEBI:57308"/>
        <dbReference type="ChEBI" id="CHEBI:57845"/>
        <dbReference type="EC" id="4.2.1.75"/>
    </reaction>
</comment>
<dbReference type="PANTHER" id="PTHR38042:SF1">
    <property type="entry name" value="UROPORPHYRINOGEN-III SYNTHASE, CHLOROPLASTIC"/>
    <property type="match status" value="1"/>
</dbReference>
<dbReference type="InterPro" id="IPR039793">
    <property type="entry name" value="UROS/Hem4"/>
</dbReference>